<proteinExistence type="predicted"/>
<evidence type="ECO:0000256" key="1">
    <source>
        <dbReference type="SAM" id="MobiDB-lite"/>
    </source>
</evidence>
<accession>A0A6C0BMI4</accession>
<feature type="region of interest" description="Disordered" evidence="1">
    <location>
        <begin position="45"/>
        <end position="70"/>
    </location>
</feature>
<feature type="compositionally biased region" description="Polar residues" evidence="1">
    <location>
        <begin position="58"/>
        <end position="70"/>
    </location>
</feature>
<feature type="region of interest" description="Disordered" evidence="1">
    <location>
        <begin position="143"/>
        <end position="167"/>
    </location>
</feature>
<protein>
    <submittedName>
        <fullName evidence="2">Uncharacterized protein</fullName>
    </submittedName>
</protein>
<sequence>MDLNLALQLNRDTQYRDYRDPQVRDHAFNQSVANHVFDRVNCQSQPSLPSTHIRPSDPSRSFSSYDASDQVNSPAFTTATAHGPMSHAYLSMKQAQERETLMESSVANPIAIKQLQMRQVDEIRQLSDQMQRQQSLKYQHLKNTPCTHPEPANHTLHPRSPCQFSRPSSLPYWQNKIPTKSNSVIPLRQISQEIAHRYQQILSSK</sequence>
<evidence type="ECO:0000313" key="2">
    <source>
        <dbReference type="EMBL" id="QHS92503.1"/>
    </source>
</evidence>
<dbReference type="AlphaFoldDB" id="A0A6C0BMI4"/>
<name>A0A6C0BMI4_9ZZZZ</name>
<reference evidence="2" key="1">
    <citation type="journal article" date="2020" name="Nature">
        <title>Giant virus diversity and host interactions through global metagenomics.</title>
        <authorList>
            <person name="Schulz F."/>
            <person name="Roux S."/>
            <person name="Paez-Espino D."/>
            <person name="Jungbluth S."/>
            <person name="Walsh D.A."/>
            <person name="Denef V.J."/>
            <person name="McMahon K.D."/>
            <person name="Konstantinidis K.T."/>
            <person name="Eloe-Fadrosh E.A."/>
            <person name="Kyrpides N.C."/>
            <person name="Woyke T."/>
        </authorList>
    </citation>
    <scope>NUCLEOTIDE SEQUENCE</scope>
    <source>
        <strain evidence="2">GVMAG-M-3300014204-73</strain>
    </source>
</reference>
<dbReference type="EMBL" id="MN739180">
    <property type="protein sequence ID" value="QHS92503.1"/>
    <property type="molecule type" value="Genomic_DNA"/>
</dbReference>
<organism evidence="2">
    <name type="scientific">viral metagenome</name>
    <dbReference type="NCBI Taxonomy" id="1070528"/>
    <lineage>
        <taxon>unclassified sequences</taxon>
        <taxon>metagenomes</taxon>
        <taxon>organismal metagenomes</taxon>
    </lineage>
</organism>